<dbReference type="SUPFAM" id="SSF143011">
    <property type="entry name" value="RelE-like"/>
    <property type="match status" value="1"/>
</dbReference>
<gene>
    <name evidence="1" type="ORF">FMM80_00175</name>
</gene>
<sequence>MDINYSKQAVKYLSKQDKIAQRRIIDAINKLPNGDVKKLQGRTGYRLRVGNFRIIFSFSENILYIEEIDNRGQIYK</sequence>
<dbReference type="AlphaFoldDB" id="A0A9X5C3Z2"/>
<dbReference type="RefSeq" id="WP_044989465.1">
    <property type="nucleotide sequence ID" value="NZ_CASCYM010000005.1"/>
</dbReference>
<reference evidence="1 2" key="1">
    <citation type="submission" date="2019-07" db="EMBL/GenBank/DDBJ databases">
        <title>Draft genome sequences of 15 bacterial species constituting the stable defined intestinal microbiota of the GM15 gnotobiotic mouse model.</title>
        <authorList>
            <person name="Elie C."/>
            <person name="Mathieu A."/>
            <person name="Saliou A."/>
            <person name="Darnaud M."/>
            <person name="Leulier F."/>
            <person name="Tamellini A."/>
        </authorList>
    </citation>
    <scope>NUCLEOTIDE SEQUENCE [LARGE SCALE GENOMIC DNA]</scope>
    <source>
        <strain evidence="2">ASF 502</strain>
    </source>
</reference>
<dbReference type="OrthoDB" id="9805098at2"/>
<dbReference type="PANTHER" id="PTHR38813:SF1">
    <property type="entry name" value="TOXIN RELE1-RELATED"/>
    <property type="match status" value="1"/>
</dbReference>
<comment type="caution">
    <text evidence="1">The sequence shown here is derived from an EMBL/GenBank/DDBJ whole genome shotgun (WGS) entry which is preliminary data.</text>
</comment>
<dbReference type="EMBL" id="VIRB01000001">
    <property type="protein sequence ID" value="NDO67232.1"/>
    <property type="molecule type" value="Genomic_DNA"/>
</dbReference>
<proteinExistence type="predicted"/>
<organism evidence="1 2">
    <name type="scientific">Schaedlerella arabinosiphila</name>
    <dbReference type="NCBI Taxonomy" id="2044587"/>
    <lineage>
        <taxon>Bacteria</taxon>
        <taxon>Bacillati</taxon>
        <taxon>Bacillota</taxon>
        <taxon>Clostridia</taxon>
        <taxon>Lachnospirales</taxon>
        <taxon>Lachnospiraceae</taxon>
        <taxon>Schaedlerella</taxon>
    </lineage>
</organism>
<name>A0A9X5C3Z2_9FIRM</name>
<evidence type="ECO:0000313" key="1">
    <source>
        <dbReference type="EMBL" id="NDO67232.1"/>
    </source>
</evidence>
<accession>A0A9X5C3Z2</accession>
<dbReference type="Gene3D" id="3.30.2310.20">
    <property type="entry name" value="RelE-like"/>
    <property type="match status" value="1"/>
</dbReference>
<dbReference type="Proteomes" id="UP000474104">
    <property type="component" value="Unassembled WGS sequence"/>
</dbReference>
<dbReference type="InterPro" id="IPR035093">
    <property type="entry name" value="RelE/ParE_toxin_dom_sf"/>
</dbReference>
<dbReference type="InterPro" id="IPR052747">
    <property type="entry name" value="TA_system_RelE_toxin"/>
</dbReference>
<protein>
    <submittedName>
        <fullName evidence="1">Type II toxin-antitoxin system RelE/ParE family toxin</fullName>
    </submittedName>
</protein>
<evidence type="ECO:0000313" key="2">
    <source>
        <dbReference type="Proteomes" id="UP000474104"/>
    </source>
</evidence>
<dbReference type="PANTHER" id="PTHR38813">
    <property type="match status" value="1"/>
</dbReference>